<dbReference type="PANTHER" id="PTHR10094">
    <property type="entry name" value="STEROL CARRIER PROTEIN 2 SCP-2 FAMILY PROTEIN"/>
    <property type="match status" value="1"/>
</dbReference>
<dbReference type="GO" id="GO:0005829">
    <property type="term" value="C:cytosol"/>
    <property type="evidence" value="ECO:0007669"/>
    <property type="project" value="TreeGrafter"/>
</dbReference>
<gene>
    <name evidence="2" type="ORF">METZ01_LOCUS503939</name>
</gene>
<accession>A0A383E3W9</accession>
<protein>
    <recommendedName>
        <fullName evidence="1">SCP2 domain-containing protein</fullName>
    </recommendedName>
</protein>
<organism evidence="2">
    <name type="scientific">marine metagenome</name>
    <dbReference type="NCBI Taxonomy" id="408172"/>
    <lineage>
        <taxon>unclassified sequences</taxon>
        <taxon>metagenomes</taxon>
        <taxon>ecological metagenomes</taxon>
    </lineage>
</organism>
<name>A0A383E3W9_9ZZZZ</name>
<dbReference type="InterPro" id="IPR036527">
    <property type="entry name" value="SCP2_sterol-bd_dom_sf"/>
</dbReference>
<dbReference type="EMBL" id="UINC01222342">
    <property type="protein sequence ID" value="SVE51085.1"/>
    <property type="molecule type" value="Genomic_DNA"/>
</dbReference>
<sequence>MAVESVKDVFESLIPGRLERKPELAGQINAKYKFDVAGDDGGTWVVDLTTEGGSVTAGDGEADCNINIEAEDLMAIISGELNGQMAFMTGKLKVTGDMMLAMKLGSILGG</sequence>
<proteinExistence type="predicted"/>
<dbReference type="SUPFAM" id="SSF55718">
    <property type="entry name" value="SCP-like"/>
    <property type="match status" value="1"/>
</dbReference>
<dbReference type="InterPro" id="IPR003033">
    <property type="entry name" value="SCP2_sterol-bd_dom"/>
</dbReference>
<reference evidence="2" key="1">
    <citation type="submission" date="2018-05" db="EMBL/GenBank/DDBJ databases">
        <authorList>
            <person name="Lanie J.A."/>
            <person name="Ng W.-L."/>
            <person name="Kazmierczak K.M."/>
            <person name="Andrzejewski T.M."/>
            <person name="Davidsen T.M."/>
            <person name="Wayne K.J."/>
            <person name="Tettelin H."/>
            <person name="Glass J.I."/>
            <person name="Rusch D."/>
            <person name="Podicherti R."/>
            <person name="Tsui H.-C.T."/>
            <person name="Winkler M.E."/>
        </authorList>
    </citation>
    <scope>NUCLEOTIDE SEQUENCE</scope>
</reference>
<dbReference type="Pfam" id="PF02036">
    <property type="entry name" value="SCP2"/>
    <property type="match status" value="1"/>
</dbReference>
<feature type="domain" description="SCP2" evidence="1">
    <location>
        <begin position="20"/>
        <end position="108"/>
    </location>
</feature>
<dbReference type="Gene3D" id="3.30.1050.10">
    <property type="entry name" value="SCP2 sterol-binding domain"/>
    <property type="match status" value="1"/>
</dbReference>
<dbReference type="AlphaFoldDB" id="A0A383E3W9"/>
<dbReference type="PANTHER" id="PTHR10094:SF25">
    <property type="entry name" value="SCP2 STEROL-BINDING DOMAIN-CONTAINING PROTEIN 1"/>
    <property type="match status" value="1"/>
</dbReference>
<evidence type="ECO:0000259" key="1">
    <source>
        <dbReference type="Pfam" id="PF02036"/>
    </source>
</evidence>
<evidence type="ECO:0000313" key="2">
    <source>
        <dbReference type="EMBL" id="SVE51085.1"/>
    </source>
</evidence>